<proteinExistence type="predicted"/>
<protein>
    <submittedName>
        <fullName evidence="1">Uncharacterized protein</fullName>
    </submittedName>
</protein>
<keyword evidence="2" id="KW-1185">Reference proteome</keyword>
<evidence type="ECO:0000313" key="1">
    <source>
        <dbReference type="EMBL" id="KAH3729440.1"/>
    </source>
</evidence>
<gene>
    <name evidence="1" type="ORF">DPMN_055411</name>
</gene>
<dbReference type="Proteomes" id="UP000828390">
    <property type="component" value="Unassembled WGS sequence"/>
</dbReference>
<name>A0A9D4CSK3_DREPO</name>
<dbReference type="EMBL" id="JAIWYP010000012">
    <property type="protein sequence ID" value="KAH3729440.1"/>
    <property type="molecule type" value="Genomic_DNA"/>
</dbReference>
<reference evidence="1" key="2">
    <citation type="submission" date="2020-11" db="EMBL/GenBank/DDBJ databases">
        <authorList>
            <person name="McCartney M.A."/>
            <person name="Auch B."/>
            <person name="Kono T."/>
            <person name="Mallez S."/>
            <person name="Becker A."/>
            <person name="Gohl D.M."/>
            <person name="Silverstein K.A.T."/>
            <person name="Koren S."/>
            <person name="Bechman K.B."/>
            <person name="Herman A."/>
            <person name="Abrahante J.E."/>
            <person name="Garbe J."/>
        </authorList>
    </citation>
    <scope>NUCLEOTIDE SEQUENCE</scope>
    <source>
        <strain evidence="1">Duluth1</strain>
        <tissue evidence="1">Whole animal</tissue>
    </source>
</reference>
<dbReference type="AlphaFoldDB" id="A0A9D4CSK3"/>
<sequence>MWKCYSANYDGENCPEGFAGPFLVVDTCLGSQLVAGMTQKDPDIHILHDHAEELHSSLLRGKTT</sequence>
<comment type="caution">
    <text evidence="1">The sequence shown here is derived from an EMBL/GenBank/DDBJ whole genome shotgun (WGS) entry which is preliminary data.</text>
</comment>
<evidence type="ECO:0000313" key="2">
    <source>
        <dbReference type="Proteomes" id="UP000828390"/>
    </source>
</evidence>
<accession>A0A9D4CSK3</accession>
<reference evidence="1" key="1">
    <citation type="journal article" date="2019" name="bioRxiv">
        <title>The Genome of the Zebra Mussel, Dreissena polymorpha: A Resource for Invasive Species Research.</title>
        <authorList>
            <person name="McCartney M.A."/>
            <person name="Auch B."/>
            <person name="Kono T."/>
            <person name="Mallez S."/>
            <person name="Zhang Y."/>
            <person name="Obille A."/>
            <person name="Becker A."/>
            <person name="Abrahante J.E."/>
            <person name="Garbe J."/>
            <person name="Badalamenti J.P."/>
            <person name="Herman A."/>
            <person name="Mangelson H."/>
            <person name="Liachko I."/>
            <person name="Sullivan S."/>
            <person name="Sone E.D."/>
            <person name="Koren S."/>
            <person name="Silverstein K.A.T."/>
            <person name="Beckman K.B."/>
            <person name="Gohl D.M."/>
        </authorList>
    </citation>
    <scope>NUCLEOTIDE SEQUENCE</scope>
    <source>
        <strain evidence="1">Duluth1</strain>
        <tissue evidence="1">Whole animal</tissue>
    </source>
</reference>
<organism evidence="1 2">
    <name type="scientific">Dreissena polymorpha</name>
    <name type="common">Zebra mussel</name>
    <name type="synonym">Mytilus polymorpha</name>
    <dbReference type="NCBI Taxonomy" id="45954"/>
    <lineage>
        <taxon>Eukaryota</taxon>
        <taxon>Metazoa</taxon>
        <taxon>Spiralia</taxon>
        <taxon>Lophotrochozoa</taxon>
        <taxon>Mollusca</taxon>
        <taxon>Bivalvia</taxon>
        <taxon>Autobranchia</taxon>
        <taxon>Heteroconchia</taxon>
        <taxon>Euheterodonta</taxon>
        <taxon>Imparidentia</taxon>
        <taxon>Neoheterodontei</taxon>
        <taxon>Myida</taxon>
        <taxon>Dreissenoidea</taxon>
        <taxon>Dreissenidae</taxon>
        <taxon>Dreissena</taxon>
    </lineage>
</organism>